<sequence length="189" mass="20607">MTNYQWVPSTSCSACPNQEQSKDHRDKDQSRLSSSASKVIPECSCGSLNPPFNSTASQSFHLLNGFNNVTLEYGSGQVVGYTATETISIASLSTTNQIFLLATKEDRKTSYQLKGKGDGILGLTFQDGLDSTMHHDSILYSLAAQKKISNNLFSLWLNQSSQTSEHNPIDPNGGKLLPDPLTLHSFMGK</sequence>
<organism evidence="3 4">
    <name type="scientific">Rhizoclosmatium globosum</name>
    <dbReference type="NCBI Taxonomy" id="329046"/>
    <lineage>
        <taxon>Eukaryota</taxon>
        <taxon>Fungi</taxon>
        <taxon>Fungi incertae sedis</taxon>
        <taxon>Chytridiomycota</taxon>
        <taxon>Chytridiomycota incertae sedis</taxon>
        <taxon>Chytridiomycetes</taxon>
        <taxon>Chytridiales</taxon>
        <taxon>Chytriomycetaceae</taxon>
        <taxon>Rhizoclosmatium</taxon>
    </lineage>
</organism>
<dbReference type="InterPro" id="IPR034164">
    <property type="entry name" value="Pepsin-like_dom"/>
</dbReference>
<dbReference type="AlphaFoldDB" id="A0A1Y2AUQ8"/>
<dbReference type="STRING" id="329046.A0A1Y2AUQ8"/>
<proteinExistence type="inferred from homology"/>
<dbReference type="InterPro" id="IPR021109">
    <property type="entry name" value="Peptidase_aspartic_dom_sf"/>
</dbReference>
<evidence type="ECO:0000313" key="4">
    <source>
        <dbReference type="Proteomes" id="UP000193642"/>
    </source>
</evidence>
<comment type="similarity">
    <text evidence="1">Belongs to the peptidase A1 family.</text>
</comment>
<name>A0A1Y2AUQ8_9FUNG</name>
<comment type="caution">
    <text evidence="3">The sequence shown here is derived from an EMBL/GenBank/DDBJ whole genome shotgun (WGS) entry which is preliminary data.</text>
</comment>
<reference evidence="3 4" key="1">
    <citation type="submission" date="2016-07" db="EMBL/GenBank/DDBJ databases">
        <title>Pervasive Adenine N6-methylation of Active Genes in Fungi.</title>
        <authorList>
            <consortium name="DOE Joint Genome Institute"/>
            <person name="Mondo S.J."/>
            <person name="Dannebaum R.O."/>
            <person name="Kuo R.C."/>
            <person name="Labutti K."/>
            <person name="Haridas S."/>
            <person name="Kuo A."/>
            <person name="Salamov A."/>
            <person name="Ahrendt S.R."/>
            <person name="Lipzen A."/>
            <person name="Sullivan W."/>
            <person name="Andreopoulos W.B."/>
            <person name="Clum A."/>
            <person name="Lindquist E."/>
            <person name="Daum C."/>
            <person name="Ramamoorthy G.K."/>
            <person name="Gryganskyi A."/>
            <person name="Culley D."/>
            <person name="Magnuson J.K."/>
            <person name="James T.Y."/>
            <person name="O'Malley M.A."/>
            <person name="Stajich J.E."/>
            <person name="Spatafora J.W."/>
            <person name="Visel A."/>
            <person name="Grigoriev I.V."/>
        </authorList>
    </citation>
    <scope>NUCLEOTIDE SEQUENCE [LARGE SCALE GENOMIC DNA]</scope>
    <source>
        <strain evidence="3 4">JEL800</strain>
    </source>
</reference>
<evidence type="ECO:0000256" key="1">
    <source>
        <dbReference type="ARBA" id="ARBA00007447"/>
    </source>
</evidence>
<gene>
    <name evidence="3" type="ORF">BCR33DRAFT_859677</name>
</gene>
<keyword evidence="3" id="KW-0645">Protease</keyword>
<dbReference type="CDD" id="cd05471">
    <property type="entry name" value="pepsin_like"/>
    <property type="match status" value="1"/>
</dbReference>
<keyword evidence="3" id="KW-0378">Hydrolase</keyword>
<keyword evidence="4" id="KW-1185">Reference proteome</keyword>
<dbReference type="GO" id="GO:0004190">
    <property type="term" value="F:aspartic-type endopeptidase activity"/>
    <property type="evidence" value="ECO:0007669"/>
    <property type="project" value="InterPro"/>
</dbReference>
<dbReference type="OrthoDB" id="771136at2759"/>
<protein>
    <submittedName>
        <fullName evidence="3">Acid protease</fullName>
    </submittedName>
</protein>
<dbReference type="EMBL" id="MCGO01000126">
    <property type="protein sequence ID" value="ORY25665.1"/>
    <property type="molecule type" value="Genomic_DNA"/>
</dbReference>
<dbReference type="GO" id="GO:0006508">
    <property type="term" value="P:proteolysis"/>
    <property type="evidence" value="ECO:0007669"/>
    <property type="project" value="UniProtKB-KW"/>
</dbReference>
<dbReference type="PANTHER" id="PTHR47966">
    <property type="entry name" value="BETA-SITE APP-CLEAVING ENZYME, ISOFORM A-RELATED"/>
    <property type="match status" value="1"/>
</dbReference>
<evidence type="ECO:0000313" key="3">
    <source>
        <dbReference type="EMBL" id="ORY25665.1"/>
    </source>
</evidence>
<dbReference type="Pfam" id="PF00026">
    <property type="entry name" value="Asp"/>
    <property type="match status" value="1"/>
</dbReference>
<dbReference type="InterPro" id="IPR001461">
    <property type="entry name" value="Aspartic_peptidase_A1"/>
</dbReference>
<feature type="domain" description="Peptidase A1" evidence="2">
    <location>
        <begin position="1"/>
        <end position="189"/>
    </location>
</feature>
<dbReference type="PROSITE" id="PS51767">
    <property type="entry name" value="PEPTIDASE_A1"/>
    <property type="match status" value="1"/>
</dbReference>
<dbReference type="InterPro" id="IPR033121">
    <property type="entry name" value="PEPTIDASE_A1"/>
</dbReference>
<accession>A0A1Y2AUQ8</accession>
<dbReference type="Proteomes" id="UP000193642">
    <property type="component" value="Unassembled WGS sequence"/>
</dbReference>
<dbReference type="Gene3D" id="2.40.70.10">
    <property type="entry name" value="Acid Proteases"/>
    <property type="match status" value="1"/>
</dbReference>
<dbReference type="SUPFAM" id="SSF50630">
    <property type="entry name" value="Acid proteases"/>
    <property type="match status" value="1"/>
</dbReference>
<evidence type="ECO:0000259" key="2">
    <source>
        <dbReference type="PROSITE" id="PS51767"/>
    </source>
</evidence>